<keyword evidence="5" id="KW-0479">Metal-binding</keyword>
<keyword evidence="3 10" id="KW-0436">Ligase</keyword>
<dbReference type="HAMAP" id="MF_00162">
    <property type="entry name" value="GSH_S"/>
    <property type="match status" value="1"/>
</dbReference>
<keyword evidence="4 10" id="KW-0317">Glutathione biosynthesis</keyword>
<dbReference type="InterPro" id="IPR006284">
    <property type="entry name" value="Glut_synth_pro"/>
</dbReference>
<dbReference type="PANTHER" id="PTHR21621:SF4">
    <property type="entry name" value="GLUTATHIONE SYNTHETASE"/>
    <property type="match status" value="1"/>
</dbReference>
<keyword evidence="13" id="KW-1185">Reference proteome</keyword>
<dbReference type="Proteomes" id="UP001449178">
    <property type="component" value="Chromosome"/>
</dbReference>
<dbReference type="RefSeq" id="WP_034855420.1">
    <property type="nucleotide sequence ID" value="NZ_AZOD01000010.1"/>
</dbReference>
<name>A0ABZ3C4F0_9GAMM</name>
<dbReference type="InterPro" id="IPR013815">
    <property type="entry name" value="ATP_grasp_subdomain_1"/>
</dbReference>
<dbReference type="PROSITE" id="PS50975">
    <property type="entry name" value="ATP_GRASP"/>
    <property type="match status" value="1"/>
</dbReference>
<evidence type="ECO:0000256" key="8">
    <source>
        <dbReference type="ARBA" id="ARBA00022842"/>
    </source>
</evidence>
<keyword evidence="9" id="KW-0464">Manganese</keyword>
<evidence type="ECO:0000256" key="7">
    <source>
        <dbReference type="ARBA" id="ARBA00022840"/>
    </source>
</evidence>
<dbReference type="SUPFAM" id="SSF56059">
    <property type="entry name" value="Glutathione synthetase ATP-binding domain-like"/>
    <property type="match status" value="1"/>
</dbReference>
<dbReference type="EC" id="6.3.2.3" evidence="10"/>
<accession>A0ABZ3C4F0</accession>
<evidence type="ECO:0000256" key="1">
    <source>
        <dbReference type="ARBA" id="ARBA00001936"/>
    </source>
</evidence>
<keyword evidence="6 10" id="KW-0547">Nucleotide-binding</keyword>
<evidence type="ECO:0000256" key="3">
    <source>
        <dbReference type="ARBA" id="ARBA00022598"/>
    </source>
</evidence>
<evidence type="ECO:0000313" key="12">
    <source>
        <dbReference type="EMBL" id="WZW88313.1"/>
    </source>
</evidence>
<evidence type="ECO:0000256" key="10">
    <source>
        <dbReference type="HAMAP-Rule" id="MF_00162"/>
    </source>
</evidence>
<dbReference type="Pfam" id="PF02955">
    <property type="entry name" value="GSH-S_ATP"/>
    <property type="match status" value="1"/>
</dbReference>
<proteinExistence type="inferred from homology"/>
<dbReference type="GO" id="GO:0004363">
    <property type="term" value="F:glutathione synthase activity"/>
    <property type="evidence" value="ECO:0007669"/>
    <property type="project" value="UniProtKB-EC"/>
</dbReference>
<dbReference type="Gene3D" id="3.30.470.20">
    <property type="entry name" value="ATP-grasp fold, B domain"/>
    <property type="match status" value="1"/>
</dbReference>
<dbReference type="EMBL" id="CP150637">
    <property type="protein sequence ID" value="WZW88313.1"/>
    <property type="molecule type" value="Genomic_DNA"/>
</dbReference>
<dbReference type="InterPro" id="IPR004218">
    <property type="entry name" value="GSHS_ATP-bd"/>
</dbReference>
<evidence type="ECO:0000256" key="2">
    <source>
        <dbReference type="ARBA" id="ARBA00001946"/>
    </source>
</evidence>
<keyword evidence="7 10" id="KW-0067">ATP-binding</keyword>
<evidence type="ECO:0000256" key="6">
    <source>
        <dbReference type="ARBA" id="ARBA00022741"/>
    </source>
</evidence>
<dbReference type="InterPro" id="IPR004215">
    <property type="entry name" value="GSHS_N"/>
</dbReference>
<evidence type="ECO:0000256" key="9">
    <source>
        <dbReference type="ARBA" id="ARBA00023211"/>
    </source>
</evidence>
<reference evidence="12 13" key="1">
    <citation type="submission" date="2024-03" db="EMBL/GenBank/DDBJ databases">
        <title>Complete Genome Sequence and Annotation of Ignatzschineria larvae DSM 13226.</title>
        <authorList>
            <person name="Cantrell E."/>
            <person name="Burcham Z.M."/>
        </authorList>
    </citation>
    <scope>NUCLEOTIDE SEQUENCE [LARGE SCALE GENOMIC DNA]</scope>
    <source>
        <strain evidence="12 13">DSM 13226</strain>
    </source>
</reference>
<dbReference type="NCBIfam" id="NF003573">
    <property type="entry name" value="PRK05246.1"/>
    <property type="match status" value="1"/>
</dbReference>
<protein>
    <recommendedName>
        <fullName evidence="10">Glutathione synthetase</fullName>
        <ecNumber evidence="10">6.3.2.3</ecNumber>
    </recommendedName>
    <alternativeName>
        <fullName evidence="10">GSH synthetase</fullName>
        <shortName evidence="10">GSH-S</shortName>
        <shortName evidence="10">GSHase</shortName>
    </alternativeName>
    <alternativeName>
        <fullName evidence="10">Glutathione synthase</fullName>
    </alternativeName>
</protein>
<gene>
    <name evidence="10 12" type="primary">gshB</name>
    <name evidence="12" type="ORF">WMO13_02725</name>
</gene>
<evidence type="ECO:0000313" key="13">
    <source>
        <dbReference type="Proteomes" id="UP001449178"/>
    </source>
</evidence>
<sequence length="332" mass="37127">MTTKNISNLRIIFITDPIHTLPAKKDTTIGMMMGAHSLGLPIYYTEQPQIYLKEGTVHTTAKRVHLKLAGENKLASEQDWYDVEAPENFTFGPNDIVLQRKDPPFNMHYIHTTYLLELIEKQGSLVCNNPRSLRDCNEKMFTTWFPELCPTTLVSSQSHHIKAFIAEYQDTIVKPLDGMGGSSIFRVKADDPNLNVILETMTEHGQTSVMVQRYIPEITKGDKRIILINGIPAPYLLARVPAKNETRGNLAAGATGVVQALSEHDLKICQTLGPELVKRGLYFVGLDVIGNYLTEINVTSPTGIRQIDAEKGTFLGKDLIEALINVWQSRHA</sequence>
<dbReference type="NCBIfam" id="TIGR01380">
    <property type="entry name" value="glut_syn"/>
    <property type="match status" value="1"/>
</dbReference>
<comment type="cofactor">
    <cofactor evidence="2">
        <name>Mg(2+)</name>
        <dbReference type="ChEBI" id="CHEBI:18420"/>
    </cofactor>
</comment>
<dbReference type="PANTHER" id="PTHR21621">
    <property type="entry name" value="RIBOSOMAL PROTEIN S6 MODIFICATION PROTEIN"/>
    <property type="match status" value="1"/>
</dbReference>
<evidence type="ECO:0000256" key="5">
    <source>
        <dbReference type="ARBA" id="ARBA00022723"/>
    </source>
</evidence>
<feature type="domain" description="ATP-grasp" evidence="11">
    <location>
        <begin position="138"/>
        <end position="328"/>
    </location>
</feature>
<evidence type="ECO:0000259" key="11">
    <source>
        <dbReference type="PROSITE" id="PS50975"/>
    </source>
</evidence>
<comment type="catalytic activity">
    <reaction evidence="10">
        <text>gamma-L-glutamyl-L-cysteine + glycine + ATP = glutathione + ADP + phosphate + H(+)</text>
        <dbReference type="Rhea" id="RHEA:13557"/>
        <dbReference type="ChEBI" id="CHEBI:15378"/>
        <dbReference type="ChEBI" id="CHEBI:30616"/>
        <dbReference type="ChEBI" id="CHEBI:43474"/>
        <dbReference type="ChEBI" id="CHEBI:57305"/>
        <dbReference type="ChEBI" id="CHEBI:57925"/>
        <dbReference type="ChEBI" id="CHEBI:58173"/>
        <dbReference type="ChEBI" id="CHEBI:456216"/>
        <dbReference type="EC" id="6.3.2.3"/>
    </reaction>
</comment>
<comment type="similarity">
    <text evidence="10">Belongs to the prokaryotic GSH synthase family.</text>
</comment>
<dbReference type="Gene3D" id="3.30.1490.20">
    <property type="entry name" value="ATP-grasp fold, A domain"/>
    <property type="match status" value="1"/>
</dbReference>
<comment type="pathway">
    <text evidence="10">Sulfur metabolism; glutathione biosynthesis; glutathione from L-cysteine and L-glutamate: step 2/2.</text>
</comment>
<keyword evidence="8" id="KW-0460">Magnesium</keyword>
<organism evidence="12 13">
    <name type="scientific">Ignatzschineria larvae DSM 13226</name>
    <dbReference type="NCBI Taxonomy" id="1111732"/>
    <lineage>
        <taxon>Bacteria</taxon>
        <taxon>Pseudomonadati</taxon>
        <taxon>Pseudomonadota</taxon>
        <taxon>Gammaproteobacteria</taxon>
        <taxon>Cardiobacteriales</taxon>
        <taxon>Ignatzschineriaceae</taxon>
        <taxon>Ignatzschineria</taxon>
    </lineage>
</organism>
<comment type="cofactor">
    <cofactor evidence="1">
        <name>Mn(2+)</name>
        <dbReference type="ChEBI" id="CHEBI:29035"/>
    </cofactor>
</comment>
<dbReference type="InterPro" id="IPR016185">
    <property type="entry name" value="PreATP-grasp_dom_sf"/>
</dbReference>
<dbReference type="SUPFAM" id="SSF52440">
    <property type="entry name" value="PreATP-grasp domain"/>
    <property type="match status" value="1"/>
</dbReference>
<dbReference type="Pfam" id="PF02951">
    <property type="entry name" value="GSH-S_N"/>
    <property type="match status" value="1"/>
</dbReference>
<dbReference type="Gene3D" id="3.40.50.20">
    <property type="match status" value="1"/>
</dbReference>
<evidence type="ECO:0000256" key="4">
    <source>
        <dbReference type="ARBA" id="ARBA00022684"/>
    </source>
</evidence>
<dbReference type="InterPro" id="IPR011761">
    <property type="entry name" value="ATP-grasp"/>
</dbReference>